<dbReference type="PANTHER" id="PTHR11403">
    <property type="entry name" value="CYTOCHROME C OXIDASE SUBUNIT III"/>
    <property type="match status" value="1"/>
</dbReference>
<evidence type="ECO:0000256" key="4">
    <source>
        <dbReference type="ARBA" id="ARBA00022989"/>
    </source>
</evidence>
<evidence type="ECO:0000256" key="1">
    <source>
        <dbReference type="ARBA" id="ARBA00004141"/>
    </source>
</evidence>
<protein>
    <submittedName>
        <fullName evidence="9">Cytochrome c oxidase subunit 3</fullName>
    </submittedName>
</protein>
<evidence type="ECO:0000256" key="3">
    <source>
        <dbReference type="ARBA" id="ARBA00022692"/>
    </source>
</evidence>
<dbReference type="STRING" id="82805.SAMN04487998_1780"/>
<gene>
    <name evidence="9" type="ORF">SAMN04487998_1780</name>
</gene>
<dbReference type="InterPro" id="IPR035973">
    <property type="entry name" value="Cyt_c_oxidase_su3-like_sf"/>
</dbReference>
<dbReference type="Proteomes" id="UP000198697">
    <property type="component" value="Unassembled WGS sequence"/>
</dbReference>
<dbReference type="SUPFAM" id="SSF81452">
    <property type="entry name" value="Cytochrome c oxidase subunit III-like"/>
    <property type="match status" value="1"/>
</dbReference>
<dbReference type="OrthoDB" id="9810850at2"/>
<name>A0A1I0EDM1_9BACT</name>
<dbReference type="AlphaFoldDB" id="A0A1I0EDM1"/>
<feature type="transmembrane region" description="Helical" evidence="7">
    <location>
        <begin position="29"/>
        <end position="53"/>
    </location>
</feature>
<dbReference type="GO" id="GO:0005886">
    <property type="term" value="C:plasma membrane"/>
    <property type="evidence" value="ECO:0007669"/>
    <property type="project" value="UniProtKB-SubCell"/>
</dbReference>
<evidence type="ECO:0000313" key="10">
    <source>
        <dbReference type="Proteomes" id="UP000198697"/>
    </source>
</evidence>
<dbReference type="Gene3D" id="1.20.120.80">
    <property type="entry name" value="Cytochrome c oxidase, subunit III, four-helix bundle"/>
    <property type="match status" value="1"/>
</dbReference>
<feature type="transmembrane region" description="Helical" evidence="7">
    <location>
        <begin position="104"/>
        <end position="122"/>
    </location>
</feature>
<dbReference type="InterPro" id="IPR013833">
    <property type="entry name" value="Cyt_c_oxidase_su3_a-hlx"/>
</dbReference>
<reference evidence="10" key="1">
    <citation type="submission" date="2016-10" db="EMBL/GenBank/DDBJ databases">
        <authorList>
            <person name="Varghese N."/>
            <person name="Submissions S."/>
        </authorList>
    </citation>
    <scope>NUCLEOTIDE SEQUENCE [LARGE SCALE GENOMIC DNA]</scope>
    <source>
        <strain evidence="10">DSM 15310</strain>
    </source>
</reference>
<keyword evidence="10" id="KW-1185">Reference proteome</keyword>
<sequence length="214" mass="24086">MSSDHNFPKKVDSNRPPSAFQRMERVPPLLMMLYVGLAGITVLFAVLVGAYAFTHFRADAVSGVYGLPRFFSLSTIVLLASSYVIAQASRIYAHDDLPTLRRCLGATLLLSCVFAGLQVLGWRELMAHGIYFDGMASGTFVYLLSALHVAHLLGGMLFLLVLLLRTHYASTDAVRTLVFIRNPYRRLQLRMVTIYWHFIDALWIALFAAFLFLY</sequence>
<evidence type="ECO:0000259" key="8">
    <source>
        <dbReference type="PROSITE" id="PS50253"/>
    </source>
</evidence>
<keyword evidence="3 6" id="KW-0812">Transmembrane</keyword>
<accession>A0A1I0EDM1</accession>
<dbReference type="Pfam" id="PF00510">
    <property type="entry name" value="COX3"/>
    <property type="match status" value="1"/>
</dbReference>
<feature type="transmembrane region" description="Helical" evidence="7">
    <location>
        <begin position="194"/>
        <end position="213"/>
    </location>
</feature>
<dbReference type="GO" id="GO:0019646">
    <property type="term" value="P:aerobic electron transport chain"/>
    <property type="evidence" value="ECO:0007669"/>
    <property type="project" value="InterPro"/>
</dbReference>
<comment type="similarity">
    <text evidence="2 6">Belongs to the cytochrome c oxidase subunit 3 family.</text>
</comment>
<dbReference type="InterPro" id="IPR000298">
    <property type="entry name" value="Cyt_c_oxidase-like_su3"/>
</dbReference>
<evidence type="ECO:0000256" key="5">
    <source>
        <dbReference type="ARBA" id="ARBA00023136"/>
    </source>
</evidence>
<evidence type="ECO:0000256" key="7">
    <source>
        <dbReference type="SAM" id="Phobius"/>
    </source>
</evidence>
<dbReference type="PROSITE" id="PS50253">
    <property type="entry name" value="COX3"/>
    <property type="match status" value="1"/>
</dbReference>
<dbReference type="PANTHER" id="PTHR11403:SF10">
    <property type="entry name" value="CYTOCHROME C OXIDASE"/>
    <property type="match status" value="1"/>
</dbReference>
<keyword evidence="5 7" id="KW-0472">Membrane</keyword>
<keyword evidence="4 7" id="KW-1133">Transmembrane helix</keyword>
<evidence type="ECO:0000256" key="2">
    <source>
        <dbReference type="ARBA" id="ARBA00010581"/>
    </source>
</evidence>
<evidence type="ECO:0000256" key="6">
    <source>
        <dbReference type="RuleBase" id="RU003376"/>
    </source>
</evidence>
<feature type="transmembrane region" description="Helical" evidence="7">
    <location>
        <begin position="73"/>
        <end position="92"/>
    </location>
</feature>
<dbReference type="EMBL" id="FOHS01000002">
    <property type="protein sequence ID" value="SET42637.1"/>
    <property type="molecule type" value="Genomic_DNA"/>
</dbReference>
<proteinExistence type="inferred from homology"/>
<evidence type="ECO:0000313" key="9">
    <source>
        <dbReference type="EMBL" id="SET42637.1"/>
    </source>
</evidence>
<feature type="domain" description="Heme-copper oxidase subunit III family profile" evidence="8">
    <location>
        <begin position="1"/>
        <end position="214"/>
    </location>
</feature>
<feature type="transmembrane region" description="Helical" evidence="7">
    <location>
        <begin position="142"/>
        <end position="164"/>
    </location>
</feature>
<dbReference type="InterPro" id="IPR024791">
    <property type="entry name" value="Cyt_c/ubiquinol_Oxase_su3"/>
</dbReference>
<dbReference type="RefSeq" id="WP_092771635.1">
    <property type="nucleotide sequence ID" value="NZ_FOHS01000002.1"/>
</dbReference>
<comment type="subcellular location">
    <subcellularLocation>
        <location evidence="6">Cell membrane</location>
        <topology evidence="6">Multi-pass membrane protein</topology>
    </subcellularLocation>
    <subcellularLocation>
        <location evidence="1">Membrane</location>
        <topology evidence="1">Multi-pass membrane protein</topology>
    </subcellularLocation>
</comment>
<organism evidence="9 10">
    <name type="scientific">Hymenobacter actinosclerus</name>
    <dbReference type="NCBI Taxonomy" id="82805"/>
    <lineage>
        <taxon>Bacteria</taxon>
        <taxon>Pseudomonadati</taxon>
        <taxon>Bacteroidota</taxon>
        <taxon>Cytophagia</taxon>
        <taxon>Cytophagales</taxon>
        <taxon>Hymenobacteraceae</taxon>
        <taxon>Hymenobacter</taxon>
    </lineage>
</organism>
<dbReference type="GO" id="GO:0004129">
    <property type="term" value="F:cytochrome-c oxidase activity"/>
    <property type="evidence" value="ECO:0007669"/>
    <property type="project" value="InterPro"/>
</dbReference>